<evidence type="ECO:0000259" key="3">
    <source>
        <dbReference type="Pfam" id="PF05193"/>
    </source>
</evidence>
<dbReference type="EMBL" id="FN649181">
    <property type="protein sequence ID" value="CBJ28157.1"/>
    <property type="molecule type" value="Genomic_DNA"/>
</dbReference>
<dbReference type="AlphaFoldDB" id="D7G8Z6"/>
<dbReference type="SUPFAM" id="SSF63411">
    <property type="entry name" value="LuxS/MPP-like metallohydrolase"/>
    <property type="match status" value="2"/>
</dbReference>
<dbReference type="Proteomes" id="UP000002630">
    <property type="component" value="Linkage Group LG10"/>
</dbReference>
<dbReference type="GO" id="GO:0046872">
    <property type="term" value="F:metal ion binding"/>
    <property type="evidence" value="ECO:0007669"/>
    <property type="project" value="UniProtKB-KW"/>
</dbReference>
<name>D7G8Z6_ECTSI</name>
<dbReference type="OMA" id="PRCDIRI"/>
<dbReference type="Gene3D" id="3.30.830.10">
    <property type="entry name" value="Metalloenzyme, LuxS/M16 peptidase-like"/>
    <property type="match status" value="2"/>
</dbReference>
<evidence type="ECO:0000259" key="4">
    <source>
        <dbReference type="Pfam" id="PF16187"/>
    </source>
</evidence>
<organism evidence="5 6">
    <name type="scientific">Ectocarpus siliculosus</name>
    <name type="common">Brown alga</name>
    <name type="synonym">Conferva siliculosa</name>
    <dbReference type="NCBI Taxonomy" id="2880"/>
    <lineage>
        <taxon>Eukaryota</taxon>
        <taxon>Sar</taxon>
        <taxon>Stramenopiles</taxon>
        <taxon>Ochrophyta</taxon>
        <taxon>PX clade</taxon>
        <taxon>Phaeophyceae</taxon>
        <taxon>Ectocarpales</taxon>
        <taxon>Ectocarpaceae</taxon>
        <taxon>Ectocarpus</taxon>
    </lineage>
</organism>
<feature type="region of interest" description="Disordered" evidence="2">
    <location>
        <begin position="27"/>
        <end position="49"/>
    </location>
</feature>
<dbReference type="PANTHER" id="PTHR43690">
    <property type="entry name" value="NARDILYSIN"/>
    <property type="match status" value="1"/>
</dbReference>
<evidence type="ECO:0000256" key="1">
    <source>
        <dbReference type="ARBA" id="ARBA00022723"/>
    </source>
</evidence>
<dbReference type="PANTHER" id="PTHR43690:SF18">
    <property type="entry name" value="INSULIN-DEGRADING ENZYME-RELATED"/>
    <property type="match status" value="1"/>
</dbReference>
<dbReference type="InterPro" id="IPR050626">
    <property type="entry name" value="Peptidase_M16"/>
</dbReference>
<dbReference type="Pfam" id="PF05193">
    <property type="entry name" value="Peptidase_M16_C"/>
    <property type="match status" value="1"/>
</dbReference>
<dbReference type="STRING" id="2880.D7G8Z6"/>
<evidence type="ECO:0000313" key="5">
    <source>
        <dbReference type="EMBL" id="CBJ28157.1"/>
    </source>
</evidence>
<evidence type="ECO:0000256" key="2">
    <source>
        <dbReference type="SAM" id="MobiDB-lite"/>
    </source>
</evidence>
<dbReference type="InterPro" id="IPR007863">
    <property type="entry name" value="Peptidase_M16_C"/>
</dbReference>
<protein>
    <recommendedName>
        <fullName evidence="7">Insulin-degrading enzyme</fullName>
    </recommendedName>
</protein>
<evidence type="ECO:0008006" key="7">
    <source>
        <dbReference type="Google" id="ProtNLM"/>
    </source>
</evidence>
<sequence>MALVVLGKESLDHLETWARDCFKEVRASGSTRPSSEPDNAPSAPTLTPGEGETVAEALAKTMRSPWATPPAMTVDLEPLRGMRQLIIQWPMPPVRDLWRNSPTMVLSHLLGHEGPGSLYAALQDQGLANSLSSGMRTAHEDFSLFQVIVHLTKEGQARWKEVAALVHAHAGLVRKLPPEDASRAWQESRDMRAIYLRFQQIDPALFSAFADYLRPENTLTWRVWKGRGRGRIKGGVDASESGSGQEGGAVEATVRGEGEQPLLEERWYGVPYGVSPTPAKLLQAWSNPSERLESRLKLPGPNVFIPDDFSLFCDTEGQDGGSDSNSGATAAGGRVVQGEAKEGVIKAPDLLETSDEDGVGKAGQLWHRLDTSFRQPRAQVRVVLATPVISDAGAKGRQHAQIMADILHKVLAQRTYDAQLAGLHWGVSRHTCGYVLQVSGFSQKIDLLLQQVVEAFLDPVAAAGGPEEFAKQFQLAKERALMRTKSWVMSRPDEVAHYYTGLALKLSDDLVPDPGHIKAAEATNLEECLSQHKEALAKVLPVGLVYGNTSQDDARRIWKTMTERLDAAGCPPLPEDEYPRSLTRPPA</sequence>
<dbReference type="eggNOG" id="KOG0959">
    <property type="taxonomic scope" value="Eukaryota"/>
</dbReference>
<dbReference type="EMBL" id="FN649735">
    <property type="protein sequence ID" value="CBJ28157.1"/>
    <property type="molecule type" value="Genomic_DNA"/>
</dbReference>
<proteinExistence type="predicted"/>
<dbReference type="Pfam" id="PF16187">
    <property type="entry name" value="Peptidase_M16_M"/>
    <property type="match status" value="1"/>
</dbReference>
<keyword evidence="6" id="KW-1185">Reference proteome</keyword>
<feature type="compositionally biased region" description="Polar residues" evidence="2">
    <location>
        <begin position="28"/>
        <end position="45"/>
    </location>
</feature>
<dbReference type="InterPro" id="IPR032632">
    <property type="entry name" value="Peptidase_M16_M"/>
</dbReference>
<keyword evidence="1" id="KW-0479">Metal-binding</keyword>
<feature type="domain" description="Peptidase M16 middle/third" evidence="4">
    <location>
        <begin position="258"/>
        <end position="505"/>
    </location>
</feature>
<dbReference type="InterPro" id="IPR011249">
    <property type="entry name" value="Metalloenz_LuxS/M16"/>
</dbReference>
<reference evidence="5 6" key="1">
    <citation type="journal article" date="2010" name="Nature">
        <title>The Ectocarpus genome and the independent evolution of multicellularity in brown algae.</title>
        <authorList>
            <person name="Cock J.M."/>
            <person name="Sterck L."/>
            <person name="Rouze P."/>
            <person name="Scornet D."/>
            <person name="Allen A.E."/>
            <person name="Amoutzias G."/>
            <person name="Anthouard V."/>
            <person name="Artiguenave F."/>
            <person name="Aury J.M."/>
            <person name="Badger J.H."/>
            <person name="Beszteri B."/>
            <person name="Billiau K."/>
            <person name="Bonnet E."/>
            <person name="Bothwell J.H."/>
            <person name="Bowler C."/>
            <person name="Boyen C."/>
            <person name="Brownlee C."/>
            <person name="Carrano C.J."/>
            <person name="Charrier B."/>
            <person name="Cho G.Y."/>
            <person name="Coelho S.M."/>
            <person name="Collen J."/>
            <person name="Corre E."/>
            <person name="Da Silva C."/>
            <person name="Delage L."/>
            <person name="Delaroque N."/>
            <person name="Dittami S.M."/>
            <person name="Doulbeau S."/>
            <person name="Elias M."/>
            <person name="Farnham G."/>
            <person name="Gachon C.M."/>
            <person name="Gschloessl B."/>
            <person name="Heesch S."/>
            <person name="Jabbari K."/>
            <person name="Jubin C."/>
            <person name="Kawai H."/>
            <person name="Kimura K."/>
            <person name="Kloareg B."/>
            <person name="Kupper F.C."/>
            <person name="Lang D."/>
            <person name="Le Bail A."/>
            <person name="Leblanc C."/>
            <person name="Lerouge P."/>
            <person name="Lohr M."/>
            <person name="Lopez P.J."/>
            <person name="Martens C."/>
            <person name="Maumus F."/>
            <person name="Michel G."/>
            <person name="Miranda-Saavedra D."/>
            <person name="Morales J."/>
            <person name="Moreau H."/>
            <person name="Motomura T."/>
            <person name="Nagasato C."/>
            <person name="Napoli C.A."/>
            <person name="Nelson D.R."/>
            <person name="Nyvall-Collen P."/>
            <person name="Peters A.F."/>
            <person name="Pommier C."/>
            <person name="Potin P."/>
            <person name="Poulain J."/>
            <person name="Quesneville H."/>
            <person name="Read B."/>
            <person name="Rensing S.A."/>
            <person name="Ritter A."/>
            <person name="Rousvoal S."/>
            <person name="Samanta M."/>
            <person name="Samson G."/>
            <person name="Schroeder D.C."/>
            <person name="Segurens B."/>
            <person name="Strittmatter M."/>
            <person name="Tonon T."/>
            <person name="Tregear J.W."/>
            <person name="Valentin K."/>
            <person name="von Dassow P."/>
            <person name="Yamagishi T."/>
            <person name="Van de Peer Y."/>
            <person name="Wincker P."/>
        </authorList>
    </citation>
    <scope>NUCLEOTIDE SEQUENCE [LARGE SCALE GENOMIC DNA]</scope>
    <source>
        <strain evidence="6">Ec32 / CCAP1310/4</strain>
    </source>
</reference>
<feature type="region of interest" description="Disordered" evidence="2">
    <location>
        <begin position="568"/>
        <end position="587"/>
    </location>
</feature>
<dbReference type="OrthoDB" id="952271at2759"/>
<accession>D7G8Z6</accession>
<feature type="compositionally biased region" description="Low complexity" evidence="2">
    <location>
        <begin position="235"/>
        <end position="252"/>
    </location>
</feature>
<feature type="region of interest" description="Disordered" evidence="2">
    <location>
        <begin position="234"/>
        <end position="255"/>
    </location>
</feature>
<gene>
    <name evidence="5" type="ORF">Esi_0094_0019</name>
</gene>
<feature type="domain" description="Peptidase M16 C-terminal" evidence="3">
    <location>
        <begin position="1"/>
        <end position="176"/>
    </location>
</feature>
<evidence type="ECO:0000313" key="6">
    <source>
        <dbReference type="Proteomes" id="UP000002630"/>
    </source>
</evidence>
<dbReference type="InParanoid" id="D7G8Z6"/>